<evidence type="ECO:0000313" key="4">
    <source>
        <dbReference type="Proteomes" id="UP000037773"/>
    </source>
</evidence>
<dbReference type="OrthoDB" id="3865341at2"/>
<feature type="domain" description="UspA" evidence="2">
    <location>
        <begin position="5"/>
        <end position="148"/>
    </location>
</feature>
<protein>
    <recommendedName>
        <fullName evidence="2">UspA domain-containing protein</fullName>
    </recommendedName>
</protein>
<comment type="caution">
    <text evidence="3">The sequence shown here is derived from an EMBL/GenBank/DDBJ whole genome shotgun (WGS) entry which is preliminary data.</text>
</comment>
<accession>A0A0M9X7S5</accession>
<feature type="domain" description="UspA" evidence="2">
    <location>
        <begin position="158"/>
        <end position="292"/>
    </location>
</feature>
<dbReference type="PANTHER" id="PTHR46268:SF6">
    <property type="entry name" value="UNIVERSAL STRESS PROTEIN UP12"/>
    <property type="match status" value="1"/>
</dbReference>
<dbReference type="CDD" id="cd00293">
    <property type="entry name" value="USP-like"/>
    <property type="match status" value="1"/>
</dbReference>
<dbReference type="Proteomes" id="UP000037773">
    <property type="component" value="Unassembled WGS sequence"/>
</dbReference>
<proteinExistence type="inferred from homology"/>
<organism evidence="3 4">
    <name type="scientific">Streptomyces caelestis</name>
    <dbReference type="NCBI Taxonomy" id="36816"/>
    <lineage>
        <taxon>Bacteria</taxon>
        <taxon>Bacillati</taxon>
        <taxon>Actinomycetota</taxon>
        <taxon>Actinomycetes</taxon>
        <taxon>Kitasatosporales</taxon>
        <taxon>Streptomycetaceae</taxon>
        <taxon>Streptomyces</taxon>
    </lineage>
</organism>
<gene>
    <name evidence="3" type="ORF">ADK41_21010</name>
</gene>
<dbReference type="Pfam" id="PF00582">
    <property type="entry name" value="Usp"/>
    <property type="match status" value="2"/>
</dbReference>
<dbReference type="RefSeq" id="WP_030833681.1">
    <property type="nucleotide sequence ID" value="NZ_LGCN01000200.1"/>
</dbReference>
<reference evidence="3 4" key="1">
    <citation type="submission" date="2015-07" db="EMBL/GenBank/DDBJ databases">
        <authorList>
            <person name="Noorani M."/>
        </authorList>
    </citation>
    <scope>NUCLEOTIDE SEQUENCE [LARGE SCALE GENOMIC DNA]</scope>
    <source>
        <strain evidence="3 4">NRRL B-24567</strain>
    </source>
</reference>
<dbReference type="PRINTS" id="PR01438">
    <property type="entry name" value="UNVRSLSTRESS"/>
</dbReference>
<dbReference type="AlphaFoldDB" id="A0A0M9X7S5"/>
<dbReference type="InterPro" id="IPR014729">
    <property type="entry name" value="Rossmann-like_a/b/a_fold"/>
</dbReference>
<dbReference type="PANTHER" id="PTHR46268">
    <property type="entry name" value="STRESS RESPONSE PROTEIN NHAX"/>
    <property type="match status" value="1"/>
</dbReference>
<dbReference type="SUPFAM" id="SSF52402">
    <property type="entry name" value="Adenine nucleotide alpha hydrolases-like"/>
    <property type="match status" value="2"/>
</dbReference>
<sequence>MPEGPVVVGTDGSAGAARAVLWAAQEAALRHQPLHIVCAVDLDLAERLGADTARRVREAARSLLAEAAAAASGRVPGLAVSTEVGREPAGDDLLRAAAATAPRAPGVTTAEATIVVGSRGLGGFSTLLLGSVGLTVAGRARCPVVVVRGTERPSSGVVVVGVRDEGDLESVRFAGETARRHKASLRLLSTWTYLQYVASMAPLADVVRVAVEAEAAASTRMLGSVREEFPDLEVSEEVVRVPSPAGELVAASLRADLVVMGARRTAHHVGRGPGRVTHAVLQHAHCPVAVVPHE</sequence>
<evidence type="ECO:0000259" key="2">
    <source>
        <dbReference type="Pfam" id="PF00582"/>
    </source>
</evidence>
<dbReference type="EMBL" id="LGCN01000200">
    <property type="protein sequence ID" value="KOT37076.1"/>
    <property type="molecule type" value="Genomic_DNA"/>
</dbReference>
<name>A0A0M9X7S5_9ACTN</name>
<evidence type="ECO:0000256" key="1">
    <source>
        <dbReference type="ARBA" id="ARBA00008791"/>
    </source>
</evidence>
<dbReference type="PATRIC" id="fig|36816.3.peg.4548"/>
<comment type="similarity">
    <text evidence="1">Belongs to the universal stress protein A family.</text>
</comment>
<evidence type="ECO:0000313" key="3">
    <source>
        <dbReference type="EMBL" id="KOT37076.1"/>
    </source>
</evidence>
<dbReference type="InterPro" id="IPR006016">
    <property type="entry name" value="UspA"/>
</dbReference>
<dbReference type="Gene3D" id="3.40.50.620">
    <property type="entry name" value="HUPs"/>
    <property type="match status" value="2"/>
</dbReference>
<dbReference type="InterPro" id="IPR006015">
    <property type="entry name" value="Universal_stress_UspA"/>
</dbReference>
<keyword evidence="4" id="KW-1185">Reference proteome</keyword>